<comment type="caution">
    <text evidence="6">The sequence shown here is derived from an EMBL/GenBank/DDBJ whole genome shotgun (WGS) entry which is preliminary data.</text>
</comment>
<evidence type="ECO:0000313" key="7">
    <source>
        <dbReference type="Proteomes" id="UP001218188"/>
    </source>
</evidence>
<sequence>VDSVLDVVRREAEGADSLQGFQITRSLSGGAGSGMGTLLISKIREEYPSHMMCTFSVVLSPKVSDTVVEPYNATLSAHQLVENSNET</sequence>
<keyword evidence="7" id="KW-1185">Reference proteome</keyword>
<evidence type="ECO:0000256" key="1">
    <source>
        <dbReference type="ARBA" id="ARBA00009636"/>
    </source>
</evidence>
<evidence type="ECO:0000313" key="6">
    <source>
        <dbReference type="EMBL" id="KAJ7016525.1"/>
    </source>
</evidence>
<comment type="similarity">
    <text evidence="1">Belongs to the tubulin family.</text>
</comment>
<organism evidence="6 7">
    <name type="scientific">Mycena alexandri</name>
    <dbReference type="NCBI Taxonomy" id="1745969"/>
    <lineage>
        <taxon>Eukaryota</taxon>
        <taxon>Fungi</taxon>
        <taxon>Dikarya</taxon>
        <taxon>Basidiomycota</taxon>
        <taxon>Agaricomycotina</taxon>
        <taxon>Agaricomycetes</taxon>
        <taxon>Agaricomycetidae</taxon>
        <taxon>Agaricales</taxon>
        <taxon>Marasmiineae</taxon>
        <taxon>Mycenaceae</taxon>
        <taxon>Mycena</taxon>
    </lineage>
</organism>
<evidence type="ECO:0000256" key="2">
    <source>
        <dbReference type="ARBA" id="ARBA00022701"/>
    </source>
</evidence>
<evidence type="ECO:0000256" key="3">
    <source>
        <dbReference type="ARBA" id="ARBA00022741"/>
    </source>
</evidence>
<proteinExistence type="inferred from homology"/>
<dbReference type="GO" id="GO:0005874">
    <property type="term" value="C:microtubule"/>
    <property type="evidence" value="ECO:0007669"/>
    <property type="project" value="UniProtKB-KW"/>
</dbReference>
<feature type="non-terminal residue" evidence="6">
    <location>
        <position position="87"/>
    </location>
</feature>
<protein>
    <submittedName>
        <fullName evidence="6">Beta-tubulin</fullName>
    </submittedName>
</protein>
<dbReference type="SUPFAM" id="SSF52490">
    <property type="entry name" value="Tubulin nucleotide-binding domain-like"/>
    <property type="match status" value="1"/>
</dbReference>
<dbReference type="Pfam" id="PF00091">
    <property type="entry name" value="Tubulin"/>
    <property type="match status" value="1"/>
</dbReference>
<evidence type="ECO:0000259" key="5">
    <source>
        <dbReference type="Pfam" id="PF00091"/>
    </source>
</evidence>
<keyword evidence="3" id="KW-0547">Nucleotide-binding</keyword>
<accession>A0AAD6RY95</accession>
<dbReference type="EMBL" id="JARJCM010000491">
    <property type="protein sequence ID" value="KAJ7016525.1"/>
    <property type="molecule type" value="Genomic_DNA"/>
</dbReference>
<dbReference type="GO" id="GO:0007017">
    <property type="term" value="P:microtubule-based process"/>
    <property type="evidence" value="ECO:0007669"/>
    <property type="project" value="InterPro"/>
</dbReference>
<dbReference type="InterPro" id="IPR003008">
    <property type="entry name" value="Tubulin_FtsZ_GTPase"/>
</dbReference>
<keyword evidence="2" id="KW-0493">Microtubule</keyword>
<dbReference type="PRINTS" id="PR01161">
    <property type="entry name" value="TUBULIN"/>
</dbReference>
<dbReference type="Gene3D" id="3.40.50.1440">
    <property type="entry name" value="Tubulin/FtsZ, GTPase domain"/>
    <property type="match status" value="1"/>
</dbReference>
<gene>
    <name evidence="6" type="ORF">C8F04DRAFT_903704</name>
</gene>
<evidence type="ECO:0000256" key="4">
    <source>
        <dbReference type="ARBA" id="ARBA00023134"/>
    </source>
</evidence>
<feature type="domain" description="Tubulin/FtsZ GTPase" evidence="5">
    <location>
        <begin position="2"/>
        <end position="85"/>
    </location>
</feature>
<dbReference type="InterPro" id="IPR000217">
    <property type="entry name" value="Tubulin"/>
</dbReference>
<dbReference type="AlphaFoldDB" id="A0AAD6RY95"/>
<dbReference type="Proteomes" id="UP001218188">
    <property type="component" value="Unassembled WGS sequence"/>
</dbReference>
<name>A0AAD6RY95_9AGAR</name>
<dbReference type="InterPro" id="IPR036525">
    <property type="entry name" value="Tubulin/FtsZ_GTPase_sf"/>
</dbReference>
<dbReference type="GO" id="GO:0005525">
    <property type="term" value="F:GTP binding"/>
    <property type="evidence" value="ECO:0007669"/>
    <property type="project" value="UniProtKB-KW"/>
</dbReference>
<reference evidence="6" key="1">
    <citation type="submission" date="2023-03" db="EMBL/GenBank/DDBJ databases">
        <title>Massive genome expansion in bonnet fungi (Mycena s.s.) driven by repeated elements and novel gene families across ecological guilds.</title>
        <authorList>
            <consortium name="Lawrence Berkeley National Laboratory"/>
            <person name="Harder C.B."/>
            <person name="Miyauchi S."/>
            <person name="Viragh M."/>
            <person name="Kuo A."/>
            <person name="Thoen E."/>
            <person name="Andreopoulos B."/>
            <person name="Lu D."/>
            <person name="Skrede I."/>
            <person name="Drula E."/>
            <person name="Henrissat B."/>
            <person name="Morin E."/>
            <person name="Kohler A."/>
            <person name="Barry K."/>
            <person name="LaButti K."/>
            <person name="Morin E."/>
            <person name="Salamov A."/>
            <person name="Lipzen A."/>
            <person name="Mereny Z."/>
            <person name="Hegedus B."/>
            <person name="Baldrian P."/>
            <person name="Stursova M."/>
            <person name="Weitz H."/>
            <person name="Taylor A."/>
            <person name="Grigoriev I.V."/>
            <person name="Nagy L.G."/>
            <person name="Martin F."/>
            <person name="Kauserud H."/>
        </authorList>
    </citation>
    <scope>NUCLEOTIDE SEQUENCE</scope>
    <source>
        <strain evidence="6">CBHHK200</strain>
    </source>
</reference>
<keyword evidence="4" id="KW-0342">GTP-binding</keyword>
<feature type="non-terminal residue" evidence="6">
    <location>
        <position position="1"/>
    </location>
</feature>
<dbReference type="PANTHER" id="PTHR11588">
    <property type="entry name" value="TUBULIN"/>
    <property type="match status" value="1"/>
</dbReference>